<feature type="region of interest" description="Disordered" evidence="1">
    <location>
        <begin position="227"/>
        <end position="250"/>
    </location>
</feature>
<dbReference type="PANTHER" id="PTHR13271">
    <property type="entry name" value="UNCHARACTERIZED PUTATIVE METHYLTRANSFERASE"/>
    <property type="match status" value="1"/>
</dbReference>
<name>A0A0D2WTL0_CAPO3</name>
<dbReference type="AlphaFoldDB" id="A0A0D2WTL0"/>
<keyword evidence="3" id="KW-1185">Reference proteome</keyword>
<dbReference type="InterPro" id="IPR046341">
    <property type="entry name" value="SET_dom_sf"/>
</dbReference>
<feature type="region of interest" description="Disordered" evidence="1">
    <location>
        <begin position="113"/>
        <end position="137"/>
    </location>
</feature>
<evidence type="ECO:0000313" key="3">
    <source>
        <dbReference type="Proteomes" id="UP000008743"/>
    </source>
</evidence>
<dbReference type="EMBL" id="KE346370">
    <property type="protein sequence ID" value="KJE95850.1"/>
    <property type="molecule type" value="Genomic_DNA"/>
</dbReference>
<gene>
    <name evidence="2" type="ORF">CAOG_006253</name>
</gene>
<dbReference type="InterPro" id="IPR050600">
    <property type="entry name" value="SETD3_SETD6_MTase"/>
</dbReference>
<dbReference type="STRING" id="595528.A0A0D2WTL0"/>
<dbReference type="Proteomes" id="UP000008743">
    <property type="component" value="Unassembled WGS sequence"/>
</dbReference>
<dbReference type="OrthoDB" id="441812at2759"/>
<dbReference type="SUPFAM" id="SSF82199">
    <property type="entry name" value="SET domain"/>
    <property type="match status" value="1"/>
</dbReference>
<dbReference type="PANTHER" id="PTHR13271:SF145">
    <property type="entry name" value="SET DOMAIN-CONTAINING PROTEIN"/>
    <property type="match status" value="1"/>
</dbReference>
<evidence type="ECO:0000313" key="2">
    <source>
        <dbReference type="EMBL" id="KJE95850.1"/>
    </source>
</evidence>
<evidence type="ECO:0000256" key="1">
    <source>
        <dbReference type="SAM" id="MobiDB-lite"/>
    </source>
</evidence>
<dbReference type="Gene3D" id="3.90.1410.10">
    <property type="entry name" value="set domain protein methyltransferase, domain 1"/>
    <property type="match status" value="1"/>
</dbReference>
<proteinExistence type="predicted"/>
<dbReference type="InParanoid" id="A0A0D2WTL0"/>
<reference evidence="3" key="1">
    <citation type="submission" date="2011-02" db="EMBL/GenBank/DDBJ databases">
        <title>The Genome Sequence of Capsaspora owczarzaki ATCC 30864.</title>
        <authorList>
            <person name="Russ C."/>
            <person name="Cuomo C."/>
            <person name="Burger G."/>
            <person name="Gray M.W."/>
            <person name="Holland P.W.H."/>
            <person name="King N."/>
            <person name="Lang F.B.F."/>
            <person name="Roger A.J."/>
            <person name="Ruiz-Trillo I."/>
            <person name="Young S.K."/>
            <person name="Zeng Q."/>
            <person name="Gargeya S."/>
            <person name="Alvarado L."/>
            <person name="Berlin A."/>
            <person name="Chapman S.B."/>
            <person name="Chen Z."/>
            <person name="Freedman E."/>
            <person name="Gellesch M."/>
            <person name="Goldberg J."/>
            <person name="Griggs A."/>
            <person name="Gujja S."/>
            <person name="Heilman E."/>
            <person name="Heiman D."/>
            <person name="Howarth C."/>
            <person name="Mehta T."/>
            <person name="Neiman D."/>
            <person name="Pearson M."/>
            <person name="Roberts A."/>
            <person name="Saif S."/>
            <person name="Shea T."/>
            <person name="Shenoy N."/>
            <person name="Sisk P."/>
            <person name="Stolte C."/>
            <person name="Sykes S."/>
            <person name="White J."/>
            <person name="Yandava C."/>
            <person name="Haas B."/>
            <person name="Nusbaum C."/>
            <person name="Birren B."/>
        </authorList>
    </citation>
    <scope>NUCLEOTIDE SEQUENCE</scope>
    <source>
        <strain evidence="3">ATCC 30864</strain>
    </source>
</reference>
<organism evidence="2 3">
    <name type="scientific">Capsaspora owczarzaki (strain ATCC 30864)</name>
    <dbReference type="NCBI Taxonomy" id="595528"/>
    <lineage>
        <taxon>Eukaryota</taxon>
        <taxon>Filasterea</taxon>
        <taxon>Capsaspora</taxon>
    </lineage>
</organism>
<sequence>MRPIWRQFRSHCDLILFAAFVIVLSQVAHDWDADLSRRRLLVPARYSPYDQESLRHARARLGQDEFGGKIRAEHVRQHDEHIPVRVPAAIAPSGSNKGALKNNGKQMELPEMRSGQGQVHNGKNLSQNDKNPSQNGQIDQNEAQIAANECSLRHLLAWVRANGGSHVPLEIKYAADGHFDMPWIAGEDAEPETEYMAARKAALDRLQLRKERIKRFREALLSGKLDKAQDQGGHGELADHRDPAELDPLYDTPGLHRRRTIVTLEGVKPHDTVLHIPKSLLLTSDEAYATTFPDFFDTLGDNLDMAAECRKAAAAGQREGTRCDYEKESKLPADLPIAFHSALSMEHLAVALKILAEDAQGEESIWFPYICLLPRGDDHSLPLFWSDARLLAVGASFERNMLDLVLAERSHLTDVYRHVNRELRDLYPARIEQMDLSLDRFLWAVTIVKSRAFTSTAPSERQGRRGESDMLNHDPRLMENTLRDDGPTLAVVAPSTGYLPMREVGMSGPD</sequence>
<accession>A0A0D2WTL0</accession>
<feature type="compositionally biased region" description="Polar residues" evidence="1">
    <location>
        <begin position="115"/>
        <end position="137"/>
    </location>
</feature>
<dbReference type="CDD" id="cd10527">
    <property type="entry name" value="SET_LSMT"/>
    <property type="match status" value="1"/>
</dbReference>
<protein>
    <submittedName>
        <fullName evidence="2">Uncharacterized protein</fullName>
    </submittedName>
</protein>
<dbReference type="GO" id="GO:0016279">
    <property type="term" value="F:protein-lysine N-methyltransferase activity"/>
    <property type="evidence" value="ECO:0007669"/>
    <property type="project" value="TreeGrafter"/>
</dbReference>